<evidence type="ECO:0000313" key="2">
    <source>
        <dbReference type="Proteomes" id="UP000542889"/>
    </source>
</evidence>
<sequence>MDREEFETYLNANSRAVALFRSRALSYQHSQNRKRAASKQWNEAVINSAVDKMVEQFVDNVYEKLRTSIKESKLHPYDSWINFIETYEVMDSLEDSIAEMEFDAN</sequence>
<proteinExistence type="predicted"/>
<dbReference type="AlphaFoldDB" id="A0A7Y7UKV0"/>
<dbReference type="RefSeq" id="WP_176818553.1">
    <property type="nucleotide sequence ID" value="NZ_JABXWP010000023.1"/>
</dbReference>
<protein>
    <submittedName>
        <fullName evidence="1">Uncharacterized protein</fullName>
    </submittedName>
</protein>
<organism evidence="1 2">
    <name type="scientific">Lacticaseibacillus rhamnosus</name>
    <name type="common">Lactobacillus rhamnosus</name>
    <dbReference type="NCBI Taxonomy" id="47715"/>
    <lineage>
        <taxon>Bacteria</taxon>
        <taxon>Bacillati</taxon>
        <taxon>Bacillota</taxon>
        <taxon>Bacilli</taxon>
        <taxon>Lactobacillales</taxon>
        <taxon>Lactobacillaceae</taxon>
        <taxon>Lacticaseibacillus</taxon>
    </lineage>
</organism>
<evidence type="ECO:0000313" key="1">
    <source>
        <dbReference type="EMBL" id="NVO89276.1"/>
    </source>
</evidence>
<dbReference type="Proteomes" id="UP000542889">
    <property type="component" value="Unassembled WGS sequence"/>
</dbReference>
<accession>A0A7Y7UKV0</accession>
<dbReference type="EMBL" id="JABXWP010000023">
    <property type="protein sequence ID" value="NVO89276.1"/>
    <property type="molecule type" value="Genomic_DNA"/>
</dbReference>
<gene>
    <name evidence="1" type="ORF">HWN39_12415</name>
</gene>
<comment type="caution">
    <text evidence="1">The sequence shown here is derived from an EMBL/GenBank/DDBJ whole genome shotgun (WGS) entry which is preliminary data.</text>
</comment>
<reference evidence="1 2" key="1">
    <citation type="submission" date="2020-06" db="EMBL/GenBank/DDBJ databases">
        <title>Lactobacillus rhamnosus QC,genome.</title>
        <authorList>
            <person name="Yi H."/>
            <person name="Jin M."/>
        </authorList>
    </citation>
    <scope>NUCLEOTIDE SEQUENCE [LARGE SCALE GENOMIC DNA]</scope>
    <source>
        <strain evidence="1 2">QC</strain>
    </source>
</reference>
<name>A0A7Y7UKV0_LACRH</name>